<evidence type="ECO:0000313" key="2">
    <source>
        <dbReference type="EMBL" id="MDQ0319524.1"/>
    </source>
</evidence>
<evidence type="ECO:0000313" key="3">
    <source>
        <dbReference type="Proteomes" id="UP001230207"/>
    </source>
</evidence>
<dbReference type="InterPro" id="IPR010321">
    <property type="entry name" value="DUF922"/>
</dbReference>
<name>A0ABU0BP53_9HYPH</name>
<gene>
    <name evidence="2" type="ORF">QO002_001662</name>
</gene>
<keyword evidence="2" id="KW-0645">Protease</keyword>
<dbReference type="GO" id="GO:0008233">
    <property type="term" value="F:peptidase activity"/>
    <property type="evidence" value="ECO:0007669"/>
    <property type="project" value="UniProtKB-KW"/>
</dbReference>
<protein>
    <submittedName>
        <fullName evidence="2">Secreted Zn-dependent protease</fullName>
    </submittedName>
</protein>
<sequence>MQTSFGLGLILSLLANTPVMASGWQPVEKKVYYAVSGTTGPELYTSIGERGPQIGDGMRTIAYTDFKLTWTRDYQQRGDACVLASARPKLIITYNLPKASKKLIGMTRTLWESFADGVAAHEKIHGQMIVDMVHEIERQTVGLTVENDPGCRKIRTEMTKILGPISNARQQKNRDFDRVELTQGGSVHQLVLALVNGGR</sequence>
<accession>A0ABU0BP53</accession>
<keyword evidence="3" id="KW-1185">Reference proteome</keyword>
<comment type="caution">
    <text evidence="2">The sequence shown here is derived from an EMBL/GenBank/DDBJ whole genome shotgun (WGS) entry which is preliminary data.</text>
</comment>
<dbReference type="Proteomes" id="UP001230207">
    <property type="component" value="Unassembled WGS sequence"/>
</dbReference>
<feature type="chain" id="PRO_5047218145" evidence="1">
    <location>
        <begin position="22"/>
        <end position="199"/>
    </location>
</feature>
<organism evidence="2 3">
    <name type="scientific">Pararhizobium capsulatum DSM 1112</name>
    <dbReference type="NCBI Taxonomy" id="1121113"/>
    <lineage>
        <taxon>Bacteria</taxon>
        <taxon>Pseudomonadati</taxon>
        <taxon>Pseudomonadota</taxon>
        <taxon>Alphaproteobacteria</taxon>
        <taxon>Hyphomicrobiales</taxon>
        <taxon>Rhizobiaceae</taxon>
        <taxon>Rhizobium/Agrobacterium group</taxon>
        <taxon>Pararhizobium</taxon>
    </lineage>
</organism>
<reference evidence="2 3" key="1">
    <citation type="submission" date="2023-07" db="EMBL/GenBank/DDBJ databases">
        <title>Genomic Encyclopedia of Type Strains, Phase IV (KMG-IV): sequencing the most valuable type-strain genomes for metagenomic binning, comparative biology and taxonomic classification.</title>
        <authorList>
            <person name="Goeker M."/>
        </authorList>
    </citation>
    <scope>NUCLEOTIDE SEQUENCE [LARGE SCALE GENOMIC DNA]</scope>
    <source>
        <strain evidence="2 3">DSM 1112</strain>
    </source>
</reference>
<dbReference type="Pfam" id="PF06037">
    <property type="entry name" value="DUF922"/>
    <property type="match status" value="1"/>
</dbReference>
<dbReference type="RefSeq" id="WP_370878464.1">
    <property type="nucleotide sequence ID" value="NZ_JAUSVF010000001.1"/>
</dbReference>
<dbReference type="PIRSF" id="PIRSF010521">
    <property type="entry name" value="DUF922_bac"/>
    <property type="match status" value="1"/>
</dbReference>
<dbReference type="GO" id="GO:0006508">
    <property type="term" value="P:proteolysis"/>
    <property type="evidence" value="ECO:0007669"/>
    <property type="project" value="UniProtKB-KW"/>
</dbReference>
<evidence type="ECO:0000256" key="1">
    <source>
        <dbReference type="SAM" id="SignalP"/>
    </source>
</evidence>
<feature type="signal peptide" evidence="1">
    <location>
        <begin position="1"/>
        <end position="21"/>
    </location>
</feature>
<proteinExistence type="predicted"/>
<keyword evidence="2" id="KW-0378">Hydrolase</keyword>
<dbReference type="EMBL" id="JAUSVF010000001">
    <property type="protein sequence ID" value="MDQ0319524.1"/>
    <property type="molecule type" value="Genomic_DNA"/>
</dbReference>
<keyword evidence="1" id="KW-0732">Signal</keyword>